<organism evidence="1 2">
    <name type="scientific">Vitis vinifera</name>
    <name type="common">Grape</name>
    <dbReference type="NCBI Taxonomy" id="29760"/>
    <lineage>
        <taxon>Eukaryota</taxon>
        <taxon>Viridiplantae</taxon>
        <taxon>Streptophyta</taxon>
        <taxon>Embryophyta</taxon>
        <taxon>Tracheophyta</taxon>
        <taxon>Spermatophyta</taxon>
        <taxon>Magnoliopsida</taxon>
        <taxon>eudicotyledons</taxon>
        <taxon>Gunneridae</taxon>
        <taxon>Pentapetalae</taxon>
        <taxon>rosids</taxon>
        <taxon>Vitales</taxon>
        <taxon>Vitaceae</taxon>
        <taxon>Viteae</taxon>
        <taxon>Vitis</taxon>
    </lineage>
</organism>
<name>A0A438GQZ1_VITVI</name>
<accession>A0A438GQZ1</accession>
<gene>
    <name evidence="1" type="ORF">CK203_052067</name>
</gene>
<evidence type="ECO:0000313" key="1">
    <source>
        <dbReference type="EMBL" id="RVW74624.1"/>
    </source>
</evidence>
<sequence>MWFEVGSLPLCYLGLPLGAPFKFVVVRDRVEERFHKRQVRLKLEKIQRDFLWGGGALVQNPTYGGKMVCLERKKGCLGVRCLSMMNKALLYKWSWRFANEKRLSRNKSLVKSMEKMMGGGDPMG</sequence>
<proteinExistence type="predicted"/>
<dbReference type="Proteomes" id="UP000288805">
    <property type="component" value="Unassembled WGS sequence"/>
</dbReference>
<reference evidence="1 2" key="1">
    <citation type="journal article" date="2018" name="PLoS Genet.">
        <title>Population sequencing reveals clonal diversity and ancestral inbreeding in the grapevine cultivar Chardonnay.</title>
        <authorList>
            <person name="Roach M.J."/>
            <person name="Johnson D.L."/>
            <person name="Bohlmann J."/>
            <person name="van Vuuren H.J."/>
            <person name="Jones S.J."/>
            <person name="Pretorius I.S."/>
            <person name="Schmidt S.A."/>
            <person name="Borneman A.R."/>
        </authorList>
    </citation>
    <scope>NUCLEOTIDE SEQUENCE [LARGE SCALE GENOMIC DNA]</scope>
    <source>
        <strain evidence="2">cv. Chardonnay</strain>
        <tissue evidence="1">Leaf</tissue>
    </source>
</reference>
<dbReference type="AlphaFoldDB" id="A0A438GQZ1"/>
<comment type="caution">
    <text evidence="1">The sequence shown here is derived from an EMBL/GenBank/DDBJ whole genome shotgun (WGS) entry which is preliminary data.</text>
</comment>
<dbReference type="EMBL" id="QGNW01000366">
    <property type="protein sequence ID" value="RVW74624.1"/>
    <property type="molecule type" value="Genomic_DNA"/>
</dbReference>
<evidence type="ECO:0000313" key="2">
    <source>
        <dbReference type="Proteomes" id="UP000288805"/>
    </source>
</evidence>
<protein>
    <submittedName>
        <fullName evidence="1">Uncharacterized protein</fullName>
    </submittedName>
</protein>